<organism evidence="2 3">
    <name type="scientific">Plectus sambesii</name>
    <dbReference type="NCBI Taxonomy" id="2011161"/>
    <lineage>
        <taxon>Eukaryota</taxon>
        <taxon>Metazoa</taxon>
        <taxon>Ecdysozoa</taxon>
        <taxon>Nematoda</taxon>
        <taxon>Chromadorea</taxon>
        <taxon>Plectida</taxon>
        <taxon>Plectina</taxon>
        <taxon>Plectoidea</taxon>
        <taxon>Plectidae</taxon>
        <taxon>Plectus</taxon>
    </lineage>
</organism>
<dbReference type="WBParaSite" id="PSAMB.scaffold1567size29920.g13819.t1">
    <property type="protein sequence ID" value="PSAMB.scaffold1567size29920.g13819.t1"/>
    <property type="gene ID" value="PSAMB.scaffold1567size29920.g13819"/>
</dbReference>
<feature type="compositionally biased region" description="Basic residues" evidence="1">
    <location>
        <begin position="79"/>
        <end position="89"/>
    </location>
</feature>
<sequence length="89" mass="9916">MWAAEARGFSRRDPRVRAVSRGGLVGVLPGQRIVHPNAAMVDAEGRRAPGRVRSLLRRPRARAGVNNGPKSRFAQAPARGRRRWTRPTR</sequence>
<name>A0A914V6D3_9BILA</name>
<feature type="region of interest" description="Disordered" evidence="1">
    <location>
        <begin position="59"/>
        <end position="89"/>
    </location>
</feature>
<protein>
    <submittedName>
        <fullName evidence="3">Uncharacterized protein</fullName>
    </submittedName>
</protein>
<dbReference type="Proteomes" id="UP000887566">
    <property type="component" value="Unplaced"/>
</dbReference>
<evidence type="ECO:0000313" key="2">
    <source>
        <dbReference type="Proteomes" id="UP000887566"/>
    </source>
</evidence>
<dbReference type="AlphaFoldDB" id="A0A914V6D3"/>
<keyword evidence="2" id="KW-1185">Reference proteome</keyword>
<reference evidence="3" key="1">
    <citation type="submission" date="2022-11" db="UniProtKB">
        <authorList>
            <consortium name="WormBaseParasite"/>
        </authorList>
    </citation>
    <scope>IDENTIFICATION</scope>
</reference>
<accession>A0A914V6D3</accession>
<evidence type="ECO:0000313" key="3">
    <source>
        <dbReference type="WBParaSite" id="PSAMB.scaffold1567size29920.g13819.t1"/>
    </source>
</evidence>
<evidence type="ECO:0000256" key="1">
    <source>
        <dbReference type="SAM" id="MobiDB-lite"/>
    </source>
</evidence>
<proteinExistence type="predicted"/>